<comment type="caution">
    <text evidence="1">The sequence shown here is derived from an EMBL/GenBank/DDBJ whole genome shotgun (WGS) entry which is preliminary data.</text>
</comment>
<reference evidence="1" key="1">
    <citation type="submission" date="2016-10" db="EMBL/GenBank/DDBJ databases">
        <title>Sequence of Gallionella enrichment culture.</title>
        <authorList>
            <person name="Poehlein A."/>
            <person name="Muehling M."/>
            <person name="Daniel R."/>
        </authorList>
    </citation>
    <scope>NUCLEOTIDE SEQUENCE</scope>
</reference>
<dbReference type="AlphaFoldDB" id="A0A1J5R2G7"/>
<dbReference type="EMBL" id="MLJW01000814">
    <property type="protein sequence ID" value="OIQ82357.1"/>
    <property type="molecule type" value="Genomic_DNA"/>
</dbReference>
<gene>
    <name evidence="1" type="ORF">GALL_358660</name>
</gene>
<protein>
    <submittedName>
        <fullName evidence="1">Uncharacterized protein</fullName>
    </submittedName>
</protein>
<accession>A0A1J5R2G7</accession>
<sequence length="191" mass="20670">MPALLLEARKVGSLGEEVGVRALQILERLLQRMDGRIRQPGCIGAVAPYGEFLAQPRVAELLLTALVEILLQSQGLVVDEAARTSEAAHQALLFAGLHQFKLEGLEALHDWTNIQPRRTLSTSALSFPALNGGACRAPGQYSDAAPGGRVLKRLCTQWYCSGISSTRASTKRFSRSRSASMSARWPSRSVG</sequence>
<proteinExistence type="predicted"/>
<organism evidence="1">
    <name type="scientific">mine drainage metagenome</name>
    <dbReference type="NCBI Taxonomy" id="410659"/>
    <lineage>
        <taxon>unclassified sequences</taxon>
        <taxon>metagenomes</taxon>
        <taxon>ecological metagenomes</taxon>
    </lineage>
</organism>
<name>A0A1J5R2G7_9ZZZZ</name>
<evidence type="ECO:0000313" key="1">
    <source>
        <dbReference type="EMBL" id="OIQ82357.1"/>
    </source>
</evidence>